<sequence>MSSEKAASHSDPDPDIDVEATAVPDTPESPVDNSEQAAEKAAPKTEDGFTIVDFDGPDDPANPMNWSARKKSITIALVTLMTVLSPIGSTISSAAAPDIMRFFGSDNQTVGALVTTIYLLGYACGPMVIAPLSELYGRAPLYKICIIWFLIFHVACALAPNLGALVVFRFLAGVGGSCPVTLGTGSIADVVPAAKRPRAMSAYAMGFISGPSIGPIIGGYLTPAAGWRWAFWLMAILSGALALVIIAVLPETYAYVILDKKTKRLNKAAVAAAAAAGQDGTPPLRYKSKLDSGRTPRQHFAFSIGRPLKMLLVPVVFLQSLYAAVVYSYLYLCFTTFPAVFGNQYGFGSGASGLVTLGFFVGCVLGILFCGGVSRRMVVYLAAKNGTGPKPEYLLPTLVVGGVLMPIGLFWYGWSAEARTHWIVPILGTGFLGCGVIITYMASTLYLVDAYTVYAASVTASSTILRCVMATVLPLAGSAMYDRLGFGWGNSVLGFIAVAFLPLAVVLYVFGERIRTTKRFQVNF</sequence>
<feature type="transmembrane region" description="Helical" evidence="7">
    <location>
        <begin position="453"/>
        <end position="476"/>
    </location>
</feature>
<proteinExistence type="inferred from homology"/>
<evidence type="ECO:0000256" key="1">
    <source>
        <dbReference type="ARBA" id="ARBA00004141"/>
    </source>
</evidence>
<feature type="region of interest" description="Disordered" evidence="6">
    <location>
        <begin position="1"/>
        <end position="50"/>
    </location>
</feature>
<dbReference type="Proteomes" id="UP000018087">
    <property type="component" value="Unassembled WGS sequence"/>
</dbReference>
<evidence type="ECO:0000313" key="10">
    <source>
        <dbReference type="Proteomes" id="UP000018087"/>
    </source>
</evidence>
<feature type="transmembrane region" description="Helical" evidence="7">
    <location>
        <begin position="108"/>
        <end position="129"/>
    </location>
</feature>
<gene>
    <name evidence="9" type="ORF">HMPREF1624_06925</name>
</gene>
<evidence type="ECO:0000256" key="6">
    <source>
        <dbReference type="SAM" id="MobiDB-lite"/>
    </source>
</evidence>
<organism evidence="9 10">
    <name type="scientific">Sporothrix schenckii (strain ATCC 58251 / de Perez 2211183)</name>
    <name type="common">Rose-picker's disease fungus</name>
    <dbReference type="NCBI Taxonomy" id="1391915"/>
    <lineage>
        <taxon>Eukaryota</taxon>
        <taxon>Fungi</taxon>
        <taxon>Dikarya</taxon>
        <taxon>Ascomycota</taxon>
        <taxon>Pezizomycotina</taxon>
        <taxon>Sordariomycetes</taxon>
        <taxon>Sordariomycetidae</taxon>
        <taxon>Ophiostomatales</taxon>
        <taxon>Ophiostomataceae</taxon>
        <taxon>Sporothrix</taxon>
    </lineage>
</organism>
<keyword evidence="4 7" id="KW-1133">Transmembrane helix</keyword>
<dbReference type="PANTHER" id="PTHR23502">
    <property type="entry name" value="MAJOR FACILITATOR SUPERFAMILY"/>
    <property type="match status" value="1"/>
</dbReference>
<dbReference type="PROSITE" id="PS50850">
    <property type="entry name" value="MFS"/>
    <property type="match status" value="1"/>
</dbReference>
<keyword evidence="5 7" id="KW-0472">Membrane</keyword>
<dbReference type="OrthoDB" id="5296287at2759"/>
<feature type="transmembrane region" description="Helical" evidence="7">
    <location>
        <begin position="393"/>
        <end position="414"/>
    </location>
</feature>
<feature type="compositionally biased region" description="Basic and acidic residues" evidence="6">
    <location>
        <begin position="37"/>
        <end position="47"/>
    </location>
</feature>
<feature type="transmembrane region" description="Helical" evidence="7">
    <location>
        <begin position="166"/>
        <end position="191"/>
    </location>
</feature>
<feature type="transmembrane region" description="Helical" evidence="7">
    <location>
        <begin position="420"/>
        <end position="441"/>
    </location>
</feature>
<accession>U7PP46</accession>
<feature type="transmembrane region" description="Helical" evidence="7">
    <location>
        <begin position="73"/>
        <end position="96"/>
    </location>
</feature>
<dbReference type="Pfam" id="PF07690">
    <property type="entry name" value="MFS_1"/>
    <property type="match status" value="1"/>
</dbReference>
<dbReference type="AlphaFoldDB" id="U7PP46"/>
<evidence type="ECO:0000256" key="7">
    <source>
        <dbReference type="SAM" id="Phobius"/>
    </source>
</evidence>
<dbReference type="GO" id="GO:0016020">
    <property type="term" value="C:membrane"/>
    <property type="evidence" value="ECO:0007669"/>
    <property type="project" value="UniProtKB-SubCell"/>
</dbReference>
<feature type="transmembrane region" description="Helical" evidence="7">
    <location>
        <begin position="311"/>
        <end position="332"/>
    </location>
</feature>
<feature type="transmembrane region" description="Helical" evidence="7">
    <location>
        <begin position="203"/>
        <end position="223"/>
    </location>
</feature>
<keyword evidence="3 7" id="KW-0812">Transmembrane</keyword>
<reference evidence="10" key="1">
    <citation type="journal article" date="2014" name="Genome Announc.">
        <title>Genome sequence of the pathogenic fungus Sporothrix schenckii (ATCC 58251).</title>
        <authorList>
            <person name="Cuomo C.A."/>
            <person name="Rodriguez-Del Valle N."/>
            <person name="Perez-Sanchez L."/>
            <person name="Abouelleil A."/>
            <person name="Goldberg J."/>
            <person name="Young S."/>
            <person name="Zeng Q."/>
            <person name="Birren B.W."/>
        </authorList>
    </citation>
    <scope>NUCLEOTIDE SEQUENCE [LARGE SCALE GENOMIC DNA]</scope>
    <source>
        <strain evidence="10">ATCC 58251 / de Perez 2211183</strain>
    </source>
</reference>
<comment type="similarity">
    <text evidence="2">Belongs to the major facilitator superfamily.</text>
</comment>
<dbReference type="Gene3D" id="1.20.1250.20">
    <property type="entry name" value="MFS general substrate transporter like domains"/>
    <property type="match status" value="1"/>
</dbReference>
<feature type="compositionally biased region" description="Basic and acidic residues" evidence="6">
    <location>
        <begin position="1"/>
        <end position="12"/>
    </location>
</feature>
<dbReference type="PANTHER" id="PTHR23502:SF68">
    <property type="entry name" value="MULTIDRUG TRANSPORTER, PUTATIVE (AFU_ORTHOLOGUE AFUA_3G01120)-RELATED"/>
    <property type="match status" value="1"/>
</dbReference>
<dbReference type="InterPro" id="IPR020846">
    <property type="entry name" value="MFS_dom"/>
</dbReference>
<dbReference type="FunFam" id="1.20.1250.20:FF:000011">
    <property type="entry name" value="MFS multidrug transporter, putative"/>
    <property type="match status" value="1"/>
</dbReference>
<evidence type="ECO:0000256" key="3">
    <source>
        <dbReference type="ARBA" id="ARBA00022692"/>
    </source>
</evidence>
<dbReference type="eggNOG" id="KOG0255">
    <property type="taxonomic scope" value="Eukaryota"/>
</dbReference>
<dbReference type="STRING" id="1391915.U7PP46"/>
<evidence type="ECO:0000256" key="5">
    <source>
        <dbReference type="ARBA" id="ARBA00023136"/>
    </source>
</evidence>
<feature type="transmembrane region" description="Helical" evidence="7">
    <location>
        <begin position="488"/>
        <end position="510"/>
    </location>
</feature>
<evidence type="ECO:0000256" key="2">
    <source>
        <dbReference type="ARBA" id="ARBA00008335"/>
    </source>
</evidence>
<dbReference type="GO" id="GO:0022857">
    <property type="term" value="F:transmembrane transporter activity"/>
    <property type="evidence" value="ECO:0007669"/>
    <property type="project" value="InterPro"/>
</dbReference>
<name>U7PP46_SPOS1</name>
<feature type="transmembrane region" description="Helical" evidence="7">
    <location>
        <begin position="229"/>
        <end position="258"/>
    </location>
</feature>
<feature type="transmembrane region" description="Helical" evidence="7">
    <location>
        <begin position="141"/>
        <end position="160"/>
    </location>
</feature>
<dbReference type="HOGENOM" id="CLU_008455_1_1_1"/>
<protein>
    <recommendedName>
        <fullName evidence="8">Major facilitator superfamily (MFS) profile domain-containing protein</fullName>
    </recommendedName>
</protein>
<dbReference type="InterPro" id="IPR036259">
    <property type="entry name" value="MFS_trans_sf"/>
</dbReference>
<feature type="transmembrane region" description="Helical" evidence="7">
    <location>
        <begin position="352"/>
        <end position="373"/>
    </location>
</feature>
<keyword evidence="10" id="KW-1185">Reference proteome</keyword>
<comment type="subcellular location">
    <subcellularLocation>
        <location evidence="1">Membrane</location>
        <topology evidence="1">Multi-pass membrane protein</topology>
    </subcellularLocation>
</comment>
<evidence type="ECO:0000256" key="4">
    <source>
        <dbReference type="ARBA" id="ARBA00022989"/>
    </source>
</evidence>
<dbReference type="SUPFAM" id="SSF103473">
    <property type="entry name" value="MFS general substrate transporter"/>
    <property type="match status" value="1"/>
</dbReference>
<feature type="domain" description="Major facilitator superfamily (MFS) profile" evidence="8">
    <location>
        <begin position="74"/>
        <end position="517"/>
    </location>
</feature>
<evidence type="ECO:0000313" key="9">
    <source>
        <dbReference type="EMBL" id="ERS96716.1"/>
    </source>
</evidence>
<dbReference type="EMBL" id="KI440849">
    <property type="protein sequence ID" value="ERS96716.1"/>
    <property type="molecule type" value="Genomic_DNA"/>
</dbReference>
<dbReference type="CDD" id="cd17323">
    <property type="entry name" value="MFS_Tpo1_MDR_like"/>
    <property type="match status" value="1"/>
</dbReference>
<evidence type="ECO:0000259" key="8">
    <source>
        <dbReference type="PROSITE" id="PS50850"/>
    </source>
</evidence>
<dbReference type="InterPro" id="IPR011701">
    <property type="entry name" value="MFS"/>
</dbReference>